<evidence type="ECO:0000313" key="3">
    <source>
        <dbReference type="Proteomes" id="UP001165085"/>
    </source>
</evidence>
<feature type="compositionally biased region" description="Pro residues" evidence="1">
    <location>
        <begin position="243"/>
        <end position="254"/>
    </location>
</feature>
<dbReference type="OrthoDB" id="10553395at2759"/>
<evidence type="ECO:0000313" key="2">
    <source>
        <dbReference type="EMBL" id="GMI00536.1"/>
    </source>
</evidence>
<feature type="compositionally biased region" description="Low complexity" evidence="1">
    <location>
        <begin position="255"/>
        <end position="269"/>
    </location>
</feature>
<name>A0A9W7F390_9STRA</name>
<keyword evidence="3" id="KW-1185">Reference proteome</keyword>
<proteinExistence type="predicted"/>
<feature type="region of interest" description="Disordered" evidence="1">
    <location>
        <begin position="240"/>
        <end position="269"/>
    </location>
</feature>
<organism evidence="2 3">
    <name type="scientific">Triparma strigata</name>
    <dbReference type="NCBI Taxonomy" id="1606541"/>
    <lineage>
        <taxon>Eukaryota</taxon>
        <taxon>Sar</taxon>
        <taxon>Stramenopiles</taxon>
        <taxon>Ochrophyta</taxon>
        <taxon>Bolidophyceae</taxon>
        <taxon>Parmales</taxon>
        <taxon>Triparmaceae</taxon>
        <taxon>Triparma</taxon>
    </lineage>
</organism>
<dbReference type="Proteomes" id="UP001165085">
    <property type="component" value="Unassembled WGS sequence"/>
</dbReference>
<reference evidence="3" key="1">
    <citation type="journal article" date="2023" name="Commun. Biol.">
        <title>Genome analysis of Parmales, the sister group of diatoms, reveals the evolutionary specialization of diatoms from phago-mixotrophs to photoautotrophs.</title>
        <authorList>
            <person name="Ban H."/>
            <person name="Sato S."/>
            <person name="Yoshikawa S."/>
            <person name="Yamada K."/>
            <person name="Nakamura Y."/>
            <person name="Ichinomiya M."/>
            <person name="Sato N."/>
            <person name="Blanc-Mathieu R."/>
            <person name="Endo H."/>
            <person name="Kuwata A."/>
            <person name="Ogata H."/>
        </authorList>
    </citation>
    <scope>NUCLEOTIDE SEQUENCE [LARGE SCALE GENOMIC DNA]</scope>
    <source>
        <strain evidence="3">NIES 3701</strain>
    </source>
</reference>
<sequence>MTPNSNSNAALPSTILSYLHHCLSTPSRVNIYTNLDSQTLCRFPTLLSNFCLKNYVDLPDWLKEEYYQTLIPEVPALCKALLKQKKYTTIIQNIDLFSSPTKTETKIDVSTLDYKSLLKKSLNSSDLLPKIHATFTCSKSSKVLVQLLSTSPTLPLSTLLSTLPPSSTLTSLYVTTFTTLPPTPNRYLTTLLKSSLKPPIPQDLQIKLIKNITSRLECTGEERTEGMIIGQALGCDFEFSESPPSPPPHIPPPSSSSSSSSSSDSESDLLPFPLPSTLSSCSALLSRPENDDLKKLKFITALEHIPKCCKGKGLEVGGILRIIVNLNNEFNIPEFEELVGDAVKCLVKLNWEVGVDYLCNRIWGNVGEGLASIKWLSSIIIEWEVESGEEPVKTIRGTRRRGDGGGDRFREKRGGKVRRNTFRDVGAKMFVKVVEGLKGYAGSEKLILNGVLGILYLLIEKTGWQVTRIQQVEIMKVLLVALKGRIDWEVGLEGVRVCVKWGADDVDCEDLVEAWREELNMLASSP</sequence>
<gene>
    <name evidence="2" type="ORF">TrST_g8109</name>
</gene>
<dbReference type="AlphaFoldDB" id="A0A9W7F390"/>
<dbReference type="EMBL" id="BRXY01000570">
    <property type="protein sequence ID" value="GMI00536.1"/>
    <property type="molecule type" value="Genomic_DNA"/>
</dbReference>
<evidence type="ECO:0000256" key="1">
    <source>
        <dbReference type="SAM" id="MobiDB-lite"/>
    </source>
</evidence>
<comment type="caution">
    <text evidence="2">The sequence shown here is derived from an EMBL/GenBank/DDBJ whole genome shotgun (WGS) entry which is preliminary data.</text>
</comment>
<accession>A0A9W7F390</accession>
<protein>
    <submittedName>
        <fullName evidence="2">Uncharacterized protein</fullName>
    </submittedName>
</protein>